<dbReference type="GO" id="GO:0005506">
    <property type="term" value="F:iron ion binding"/>
    <property type="evidence" value="ECO:0007669"/>
    <property type="project" value="InterPro"/>
</dbReference>
<comment type="similarity">
    <text evidence="1">Belongs to the cytochrome P450 family.</text>
</comment>
<keyword evidence="4" id="KW-0560">Oxidoreductase</keyword>
<dbReference type="InterPro" id="IPR001128">
    <property type="entry name" value="Cyt_P450"/>
</dbReference>
<name>A0A915L4J9_ROMCU</name>
<dbReference type="GO" id="GO:0006805">
    <property type="term" value="P:xenobiotic metabolic process"/>
    <property type="evidence" value="ECO:0007669"/>
    <property type="project" value="TreeGrafter"/>
</dbReference>
<evidence type="ECO:0000256" key="3">
    <source>
        <dbReference type="ARBA" id="ARBA00023004"/>
    </source>
</evidence>
<dbReference type="WBParaSite" id="nRc.2.0.1.t46005-RA">
    <property type="protein sequence ID" value="nRc.2.0.1.t46005-RA"/>
    <property type="gene ID" value="nRc.2.0.1.g46005"/>
</dbReference>
<dbReference type="SUPFAM" id="SSF48264">
    <property type="entry name" value="Cytochrome P450"/>
    <property type="match status" value="1"/>
</dbReference>
<reference evidence="6" key="1">
    <citation type="submission" date="2022-11" db="UniProtKB">
        <authorList>
            <consortium name="WormBaseParasite"/>
        </authorList>
    </citation>
    <scope>IDENTIFICATION</scope>
</reference>
<accession>A0A915L4J9</accession>
<keyword evidence="2" id="KW-0479">Metal-binding</keyword>
<organism evidence="5 6">
    <name type="scientific">Romanomermis culicivorax</name>
    <name type="common">Nematode worm</name>
    <dbReference type="NCBI Taxonomy" id="13658"/>
    <lineage>
        <taxon>Eukaryota</taxon>
        <taxon>Metazoa</taxon>
        <taxon>Ecdysozoa</taxon>
        <taxon>Nematoda</taxon>
        <taxon>Enoplea</taxon>
        <taxon>Dorylaimia</taxon>
        <taxon>Mermithida</taxon>
        <taxon>Mermithoidea</taxon>
        <taxon>Mermithidae</taxon>
        <taxon>Romanomermis</taxon>
    </lineage>
</organism>
<dbReference type="OMA" id="TENIMYG"/>
<keyword evidence="5" id="KW-1185">Reference proteome</keyword>
<keyword evidence="3" id="KW-0408">Iron</keyword>
<dbReference type="AlphaFoldDB" id="A0A915L4J9"/>
<sequence>MRRSEQGSSRTTSPFALKRLMQQSSDDITTLVKWAKIYGPLYKFYIGRKLILVLADYDAIEQSLIKQGEVFSGRPIFNALYTQKFHGKRTGFLLTDGECWREQRRFALSTMRDCGMGKSSLQQSVAEAAEVLLKELEVASFRKSVDILDSFNKAVGNVICSMAFGRTFEGEEFWRQLKLINFRVSESGIWPPFNYMVVQSPGNCKIDNFVI</sequence>
<dbReference type="Proteomes" id="UP000887565">
    <property type="component" value="Unplaced"/>
</dbReference>
<evidence type="ECO:0000256" key="4">
    <source>
        <dbReference type="ARBA" id="ARBA00023033"/>
    </source>
</evidence>
<dbReference type="GO" id="GO:0020037">
    <property type="term" value="F:heme binding"/>
    <property type="evidence" value="ECO:0007669"/>
    <property type="project" value="InterPro"/>
</dbReference>
<dbReference type="GO" id="GO:0005737">
    <property type="term" value="C:cytoplasm"/>
    <property type="evidence" value="ECO:0007669"/>
    <property type="project" value="TreeGrafter"/>
</dbReference>
<proteinExistence type="inferred from homology"/>
<dbReference type="GO" id="GO:0016712">
    <property type="term" value="F:oxidoreductase activity, acting on paired donors, with incorporation or reduction of molecular oxygen, reduced flavin or flavoprotein as one donor, and incorporation of one atom of oxygen"/>
    <property type="evidence" value="ECO:0007669"/>
    <property type="project" value="TreeGrafter"/>
</dbReference>
<evidence type="ECO:0000313" key="5">
    <source>
        <dbReference type="Proteomes" id="UP000887565"/>
    </source>
</evidence>
<dbReference type="PANTHER" id="PTHR24300:SF397">
    <property type="entry name" value="CYTOCHROME P450 2U1"/>
    <property type="match status" value="1"/>
</dbReference>
<evidence type="ECO:0000256" key="1">
    <source>
        <dbReference type="ARBA" id="ARBA00010617"/>
    </source>
</evidence>
<dbReference type="GO" id="GO:0008395">
    <property type="term" value="F:steroid hydroxylase activity"/>
    <property type="evidence" value="ECO:0007669"/>
    <property type="project" value="TreeGrafter"/>
</dbReference>
<dbReference type="PRINTS" id="PR00463">
    <property type="entry name" value="EP450I"/>
</dbReference>
<dbReference type="InterPro" id="IPR036396">
    <property type="entry name" value="Cyt_P450_sf"/>
</dbReference>
<evidence type="ECO:0000256" key="2">
    <source>
        <dbReference type="ARBA" id="ARBA00022723"/>
    </source>
</evidence>
<dbReference type="InterPro" id="IPR050182">
    <property type="entry name" value="Cytochrome_P450_fam2"/>
</dbReference>
<dbReference type="InterPro" id="IPR002401">
    <property type="entry name" value="Cyt_P450_E_grp-I"/>
</dbReference>
<dbReference type="Pfam" id="PF00067">
    <property type="entry name" value="p450"/>
    <property type="match status" value="1"/>
</dbReference>
<dbReference type="PANTHER" id="PTHR24300">
    <property type="entry name" value="CYTOCHROME P450 508A4-RELATED"/>
    <property type="match status" value="1"/>
</dbReference>
<dbReference type="Gene3D" id="1.10.630.10">
    <property type="entry name" value="Cytochrome P450"/>
    <property type="match status" value="1"/>
</dbReference>
<evidence type="ECO:0000313" key="6">
    <source>
        <dbReference type="WBParaSite" id="nRc.2.0.1.t46005-RA"/>
    </source>
</evidence>
<dbReference type="GO" id="GO:0006082">
    <property type="term" value="P:organic acid metabolic process"/>
    <property type="evidence" value="ECO:0007669"/>
    <property type="project" value="TreeGrafter"/>
</dbReference>
<keyword evidence="4" id="KW-0503">Monooxygenase</keyword>
<protein>
    <submittedName>
        <fullName evidence="6">Cytochrome P450</fullName>
    </submittedName>
</protein>